<sequence length="702" mass="81083">MERSGYERAGGARYLPNIQVRTEEIKEIVQGLNSQPYSMGMTLVAFDEKSPDELLSLLKEVIVRLDSEPIDLKEEQGEGAYKLSEFLKVLNYPGNYDSDFQRGLASGDKKFIYPVLHYILTRLPQMQQRAYLGRFLANVFVPEEFLVEDDMKITYQEYKELQAQFQVVHQELEQQRSQALPPHELKKNIDQLEMEKEQLVTKISRLKAKFVGKEDFQQLLEATSKLRKEQEEEAMISEKLREQQQQLEWCEGNLLAAQQRLLDSRKVTASDISAQEMLKLLKSDVKKNREFCNERIGRELTEKVKRLEQVEQLLNEPVVTQNDIDAMSNDVRALQREVQLLEEKANNSKNPEDDKLSVYKQQAALISKKKENTLDKLKTLEQEESKLEKKMNQKEKEYENVKGGNKFVSRDELAKYAQALRVKKTAYEQLKSQLKDIRNELTVVTRTEQLLKSKAEEETKIMMAIEREHGIEGFGEYKEALEQVSSMKQDIDIKKGATLEEISKVVAEINYRITESRAKISPLIEETKKARNKLKEISVDYDTKKAIYDTECSSLETEKSKLDEELLGLIEETTAQESKYHLLYTKIQLSDSQLKRATLEQSCRNGEKKFSSEFTSLKDNYEWKLQQQTKLIAELRNHQRSLKENHENSSKQVKMFGDLKKLLAIRAAVVEEEVGGQRNALRGKDLGGDVGVGGVNRLVLND</sequence>
<organism evidence="9 10">
    <name type="scientific">Stentor coeruleus</name>
    <dbReference type="NCBI Taxonomy" id="5963"/>
    <lineage>
        <taxon>Eukaryota</taxon>
        <taxon>Sar</taxon>
        <taxon>Alveolata</taxon>
        <taxon>Ciliophora</taxon>
        <taxon>Postciliodesmatophora</taxon>
        <taxon>Heterotrichea</taxon>
        <taxon>Heterotrichida</taxon>
        <taxon>Stentoridae</taxon>
        <taxon>Stentor</taxon>
    </lineage>
</organism>
<dbReference type="GO" id="GO:0060271">
    <property type="term" value="P:cilium assembly"/>
    <property type="evidence" value="ECO:0007669"/>
    <property type="project" value="InterPro"/>
</dbReference>
<evidence type="ECO:0000256" key="4">
    <source>
        <dbReference type="ARBA" id="ARBA00023069"/>
    </source>
</evidence>
<dbReference type="EMBL" id="MPUH01000695">
    <property type="protein sequence ID" value="OMJ75360.1"/>
    <property type="molecule type" value="Genomic_DNA"/>
</dbReference>
<feature type="coiled-coil region" evidence="7">
    <location>
        <begin position="155"/>
        <end position="260"/>
    </location>
</feature>
<dbReference type="PANTHER" id="PTHR15614:SF2">
    <property type="entry name" value="INTRAFLAGELLAR TRANSPORT PROTEIN 81 HOMOLOG"/>
    <property type="match status" value="1"/>
</dbReference>
<dbReference type="Gene3D" id="1.10.418.70">
    <property type="entry name" value="Intraflagellar transport protein 81, N-terminal domain"/>
    <property type="match status" value="1"/>
</dbReference>
<keyword evidence="2" id="KW-0970">Cilium biogenesis/degradation</keyword>
<reference evidence="9 10" key="1">
    <citation type="submission" date="2016-11" db="EMBL/GenBank/DDBJ databases">
        <title>The macronuclear genome of Stentor coeruleus: a giant cell with tiny introns.</title>
        <authorList>
            <person name="Slabodnick M."/>
            <person name="Ruby J.G."/>
            <person name="Reiff S.B."/>
            <person name="Swart E.C."/>
            <person name="Gosai S."/>
            <person name="Prabakaran S."/>
            <person name="Witkowska E."/>
            <person name="Larue G.E."/>
            <person name="Fisher S."/>
            <person name="Freeman R.M."/>
            <person name="Gunawardena J."/>
            <person name="Chu W."/>
            <person name="Stover N.A."/>
            <person name="Gregory B.D."/>
            <person name="Nowacki M."/>
            <person name="Derisi J."/>
            <person name="Roy S.W."/>
            <person name="Marshall W.F."/>
            <person name="Sood P."/>
        </authorList>
    </citation>
    <scope>NUCLEOTIDE SEQUENCE [LARGE SCALE GENOMIC DNA]</scope>
    <source>
        <strain evidence="9">WM001</strain>
    </source>
</reference>
<evidence type="ECO:0000313" key="9">
    <source>
        <dbReference type="EMBL" id="OMJ75360.1"/>
    </source>
</evidence>
<evidence type="ECO:0000256" key="7">
    <source>
        <dbReference type="SAM" id="Coils"/>
    </source>
</evidence>
<dbReference type="GO" id="GO:0030992">
    <property type="term" value="C:intraciliary transport particle B"/>
    <property type="evidence" value="ECO:0007669"/>
    <property type="project" value="InterPro"/>
</dbReference>
<dbReference type="Pfam" id="PF18383">
    <property type="entry name" value="IFT81_CH"/>
    <property type="match status" value="1"/>
</dbReference>
<dbReference type="GO" id="GO:0042073">
    <property type="term" value="P:intraciliary transport"/>
    <property type="evidence" value="ECO:0007669"/>
    <property type="project" value="InterPro"/>
</dbReference>
<evidence type="ECO:0000256" key="3">
    <source>
        <dbReference type="ARBA" id="ARBA00023054"/>
    </source>
</evidence>
<comment type="similarity">
    <text evidence="6">Belongs to the IFT81 family.</text>
</comment>
<dbReference type="InterPro" id="IPR043016">
    <property type="entry name" value="IFT81_N_sf"/>
</dbReference>
<dbReference type="InterPro" id="IPR041146">
    <property type="entry name" value="IFT81_CH"/>
</dbReference>
<protein>
    <recommendedName>
        <fullName evidence="8">IFT81 calponin homology domain-containing protein</fullName>
    </recommendedName>
</protein>
<evidence type="ECO:0000259" key="8">
    <source>
        <dbReference type="Pfam" id="PF18383"/>
    </source>
</evidence>
<proteinExistence type="inferred from homology"/>
<keyword evidence="3 7" id="KW-0175">Coiled coil</keyword>
<evidence type="ECO:0000256" key="1">
    <source>
        <dbReference type="ARBA" id="ARBA00004138"/>
    </source>
</evidence>
<feature type="coiled-coil region" evidence="7">
    <location>
        <begin position="618"/>
        <end position="652"/>
    </location>
</feature>
<comment type="caution">
    <text evidence="9">The sequence shown here is derived from an EMBL/GenBank/DDBJ whole genome shotgun (WGS) entry which is preliminary data.</text>
</comment>
<evidence type="ECO:0000256" key="5">
    <source>
        <dbReference type="ARBA" id="ARBA00023273"/>
    </source>
</evidence>
<evidence type="ECO:0000256" key="2">
    <source>
        <dbReference type="ARBA" id="ARBA00022794"/>
    </source>
</evidence>
<dbReference type="AlphaFoldDB" id="A0A1R2BF60"/>
<keyword evidence="4" id="KW-0969">Cilium</keyword>
<dbReference type="PANTHER" id="PTHR15614">
    <property type="entry name" value="INTRAFLAGELLAR TRANSPORT PROTEIN 81 HOMOLOG"/>
    <property type="match status" value="1"/>
</dbReference>
<feature type="coiled-coil region" evidence="7">
    <location>
        <begin position="324"/>
        <end position="447"/>
    </location>
</feature>
<gene>
    <name evidence="9" type="ORF">SteCoe_25516</name>
</gene>
<evidence type="ECO:0000313" key="10">
    <source>
        <dbReference type="Proteomes" id="UP000187209"/>
    </source>
</evidence>
<dbReference type="InterPro" id="IPR029600">
    <property type="entry name" value="IFT81"/>
</dbReference>
<name>A0A1R2BF60_9CILI</name>
<feature type="domain" description="IFT81 calponin homology" evidence="8">
    <location>
        <begin position="23"/>
        <end position="139"/>
    </location>
</feature>
<keyword evidence="10" id="KW-1185">Reference proteome</keyword>
<evidence type="ECO:0000256" key="6">
    <source>
        <dbReference type="ARBA" id="ARBA00043983"/>
    </source>
</evidence>
<comment type="subcellular location">
    <subcellularLocation>
        <location evidence="1">Cell projection</location>
        <location evidence="1">Cilium</location>
    </subcellularLocation>
</comment>
<dbReference type="Proteomes" id="UP000187209">
    <property type="component" value="Unassembled WGS sequence"/>
</dbReference>
<dbReference type="OrthoDB" id="276029at2759"/>
<dbReference type="GO" id="GO:0036064">
    <property type="term" value="C:ciliary basal body"/>
    <property type="evidence" value="ECO:0007669"/>
    <property type="project" value="TreeGrafter"/>
</dbReference>
<accession>A0A1R2BF60</accession>
<keyword evidence="5" id="KW-0966">Cell projection</keyword>
<dbReference type="GO" id="GO:0015631">
    <property type="term" value="F:tubulin binding"/>
    <property type="evidence" value="ECO:0007669"/>
    <property type="project" value="InterPro"/>
</dbReference>